<evidence type="ECO:0000313" key="2">
    <source>
        <dbReference type="Proteomes" id="UP000233837"/>
    </source>
</evidence>
<accession>A0A2I0V859</accession>
<dbReference type="PANTHER" id="PTHR45125">
    <property type="entry name" value="F21J9.4-RELATED"/>
    <property type="match status" value="1"/>
</dbReference>
<dbReference type="AlphaFoldDB" id="A0A2I0V859"/>
<dbReference type="EMBL" id="KZ504091">
    <property type="protein sequence ID" value="PKU59605.1"/>
    <property type="molecule type" value="Genomic_DNA"/>
</dbReference>
<dbReference type="Proteomes" id="UP000233837">
    <property type="component" value="Unassembled WGS sequence"/>
</dbReference>
<protein>
    <submittedName>
        <fullName evidence="1">Uncharacterized protein</fullName>
    </submittedName>
</protein>
<gene>
    <name evidence="1" type="ORF">MA16_Dca023462</name>
</gene>
<evidence type="ECO:0000313" key="1">
    <source>
        <dbReference type="EMBL" id="PKU59605.1"/>
    </source>
</evidence>
<sequence>MSIRSTAYSHEQDKLLCIMYMEIAQDPITGIYQSSDNFLSPVEQAYNNSKIQSWEIRSKRSVQSCIHTIEKATRKMHAYIRQVENRHISGSSNEDIVSIYICY</sequence>
<proteinExistence type="predicted"/>
<dbReference type="STRING" id="906689.A0A2I0V859"/>
<keyword evidence="2" id="KW-1185">Reference proteome</keyword>
<reference evidence="1 2" key="2">
    <citation type="journal article" date="2017" name="Nature">
        <title>The Apostasia genome and the evolution of orchids.</title>
        <authorList>
            <person name="Zhang G.Q."/>
            <person name="Liu K.W."/>
            <person name="Li Z."/>
            <person name="Lohaus R."/>
            <person name="Hsiao Y.Y."/>
            <person name="Niu S.C."/>
            <person name="Wang J.Y."/>
            <person name="Lin Y.C."/>
            <person name="Xu Q."/>
            <person name="Chen L.J."/>
            <person name="Yoshida K."/>
            <person name="Fujiwara S."/>
            <person name="Wang Z.W."/>
            <person name="Zhang Y.Q."/>
            <person name="Mitsuda N."/>
            <person name="Wang M."/>
            <person name="Liu G.H."/>
            <person name="Pecoraro L."/>
            <person name="Huang H.X."/>
            <person name="Xiao X.J."/>
            <person name="Lin M."/>
            <person name="Wu X.Y."/>
            <person name="Wu W.L."/>
            <person name="Chen Y.Y."/>
            <person name="Chang S.B."/>
            <person name="Sakamoto S."/>
            <person name="Ohme-Takagi M."/>
            <person name="Yagi M."/>
            <person name="Zeng S.J."/>
            <person name="Shen C.Y."/>
            <person name="Yeh C.M."/>
            <person name="Luo Y.B."/>
            <person name="Tsai W.C."/>
            <person name="Van de Peer Y."/>
            <person name="Liu Z.J."/>
        </authorList>
    </citation>
    <scope>NUCLEOTIDE SEQUENCE [LARGE SCALE GENOMIC DNA]</scope>
    <source>
        <tissue evidence="1">The whole plant</tissue>
    </source>
</reference>
<organism evidence="1 2">
    <name type="scientific">Dendrobium catenatum</name>
    <dbReference type="NCBI Taxonomy" id="906689"/>
    <lineage>
        <taxon>Eukaryota</taxon>
        <taxon>Viridiplantae</taxon>
        <taxon>Streptophyta</taxon>
        <taxon>Embryophyta</taxon>
        <taxon>Tracheophyta</taxon>
        <taxon>Spermatophyta</taxon>
        <taxon>Magnoliopsida</taxon>
        <taxon>Liliopsida</taxon>
        <taxon>Asparagales</taxon>
        <taxon>Orchidaceae</taxon>
        <taxon>Epidendroideae</taxon>
        <taxon>Malaxideae</taxon>
        <taxon>Dendrobiinae</taxon>
        <taxon>Dendrobium</taxon>
    </lineage>
</organism>
<reference evidence="1 2" key="1">
    <citation type="journal article" date="2016" name="Sci. Rep.">
        <title>The Dendrobium catenatum Lindl. genome sequence provides insights into polysaccharide synthase, floral development and adaptive evolution.</title>
        <authorList>
            <person name="Zhang G.Q."/>
            <person name="Xu Q."/>
            <person name="Bian C."/>
            <person name="Tsai W.C."/>
            <person name="Yeh C.M."/>
            <person name="Liu K.W."/>
            <person name="Yoshida K."/>
            <person name="Zhang L.S."/>
            <person name="Chang S.B."/>
            <person name="Chen F."/>
            <person name="Shi Y."/>
            <person name="Su Y.Y."/>
            <person name="Zhang Y.Q."/>
            <person name="Chen L.J."/>
            <person name="Yin Y."/>
            <person name="Lin M."/>
            <person name="Huang H."/>
            <person name="Deng H."/>
            <person name="Wang Z.W."/>
            <person name="Zhu S.L."/>
            <person name="Zhao X."/>
            <person name="Deng C."/>
            <person name="Niu S.C."/>
            <person name="Huang J."/>
            <person name="Wang M."/>
            <person name="Liu G.H."/>
            <person name="Yang H.J."/>
            <person name="Xiao X.J."/>
            <person name="Hsiao Y.Y."/>
            <person name="Wu W.L."/>
            <person name="Chen Y.Y."/>
            <person name="Mitsuda N."/>
            <person name="Ohme-Takagi M."/>
            <person name="Luo Y.B."/>
            <person name="Van de Peer Y."/>
            <person name="Liu Z.J."/>
        </authorList>
    </citation>
    <scope>NUCLEOTIDE SEQUENCE [LARGE SCALE GENOMIC DNA]</scope>
    <source>
        <tissue evidence="1">The whole plant</tissue>
    </source>
</reference>
<name>A0A2I0V859_9ASPA</name>
<dbReference type="PANTHER" id="PTHR45125:SF3">
    <property type="entry name" value="NO-APICAL-MERISTEM-ASSOCIATED CARBOXY-TERMINAL DOMAIN PROTEIN"/>
    <property type="match status" value="1"/>
</dbReference>